<gene>
    <name evidence="2" type="ORF">P154DRAFT_574593</name>
</gene>
<dbReference type="Gene3D" id="1.10.260.40">
    <property type="entry name" value="lambda repressor-like DNA-binding domains"/>
    <property type="match status" value="1"/>
</dbReference>
<dbReference type="GO" id="GO:0003677">
    <property type="term" value="F:DNA binding"/>
    <property type="evidence" value="ECO:0007669"/>
    <property type="project" value="UniProtKB-KW"/>
</dbReference>
<keyword evidence="1" id="KW-0238">DNA-binding</keyword>
<dbReference type="GO" id="GO:0005634">
    <property type="term" value="C:nucleus"/>
    <property type="evidence" value="ECO:0007669"/>
    <property type="project" value="TreeGrafter"/>
</dbReference>
<evidence type="ECO:0000256" key="1">
    <source>
        <dbReference type="ARBA" id="ARBA00023125"/>
    </source>
</evidence>
<dbReference type="PANTHER" id="PTHR10245:SF15">
    <property type="entry name" value="ENDOTHELIAL DIFFERENTIATION-RELATED FACTOR 1"/>
    <property type="match status" value="1"/>
</dbReference>
<evidence type="ECO:0000313" key="3">
    <source>
        <dbReference type="Proteomes" id="UP000799779"/>
    </source>
</evidence>
<dbReference type="EMBL" id="ML977580">
    <property type="protein sequence ID" value="KAF2001914.1"/>
    <property type="molecule type" value="Genomic_DNA"/>
</dbReference>
<evidence type="ECO:0008006" key="4">
    <source>
        <dbReference type="Google" id="ProtNLM"/>
    </source>
</evidence>
<proteinExistence type="predicted"/>
<protein>
    <recommendedName>
        <fullName evidence="4">HTH cro/C1-type domain-containing protein</fullName>
    </recommendedName>
</protein>
<dbReference type="InterPro" id="IPR010982">
    <property type="entry name" value="Lambda_DNA-bd_dom_sf"/>
</dbReference>
<reference evidence="2" key="1">
    <citation type="journal article" date="2020" name="Stud. Mycol.">
        <title>101 Dothideomycetes genomes: a test case for predicting lifestyles and emergence of pathogens.</title>
        <authorList>
            <person name="Haridas S."/>
            <person name="Albert R."/>
            <person name="Binder M."/>
            <person name="Bloem J."/>
            <person name="Labutti K."/>
            <person name="Salamov A."/>
            <person name="Andreopoulos B."/>
            <person name="Baker S."/>
            <person name="Barry K."/>
            <person name="Bills G."/>
            <person name="Bluhm B."/>
            <person name="Cannon C."/>
            <person name="Castanera R."/>
            <person name="Culley D."/>
            <person name="Daum C."/>
            <person name="Ezra D."/>
            <person name="Gonzalez J."/>
            <person name="Henrissat B."/>
            <person name="Kuo A."/>
            <person name="Liang C."/>
            <person name="Lipzen A."/>
            <person name="Lutzoni F."/>
            <person name="Magnuson J."/>
            <person name="Mondo S."/>
            <person name="Nolan M."/>
            <person name="Ohm R."/>
            <person name="Pangilinan J."/>
            <person name="Park H.-J."/>
            <person name="Ramirez L."/>
            <person name="Alfaro M."/>
            <person name="Sun H."/>
            <person name="Tritt A."/>
            <person name="Yoshinaga Y."/>
            <person name="Zwiers L.-H."/>
            <person name="Turgeon B."/>
            <person name="Goodwin S."/>
            <person name="Spatafora J."/>
            <person name="Crous P."/>
            <person name="Grigoriev I."/>
        </authorList>
    </citation>
    <scope>NUCLEOTIDE SEQUENCE</scope>
    <source>
        <strain evidence="2">CBS 123094</strain>
    </source>
</reference>
<dbReference type="AlphaFoldDB" id="A0A6A5WM13"/>
<evidence type="ECO:0000313" key="2">
    <source>
        <dbReference type="EMBL" id="KAF2001914.1"/>
    </source>
</evidence>
<sequence>MIRIEILHVRGSLITKVDHSDDTVKPKTVGVQVRQIIFKARSEAKNDKGTTLTQKNLAAKCNTTPAIIADFERGTATPD</sequence>
<dbReference type="Proteomes" id="UP000799779">
    <property type="component" value="Unassembled WGS sequence"/>
</dbReference>
<dbReference type="PANTHER" id="PTHR10245">
    <property type="entry name" value="ENDOTHELIAL DIFFERENTIATION-RELATED FACTOR 1 MULTIPROTEIN BRIDGING FACTOR 1"/>
    <property type="match status" value="1"/>
</dbReference>
<keyword evidence="3" id="KW-1185">Reference proteome</keyword>
<dbReference type="OrthoDB" id="10253401at2759"/>
<accession>A0A6A5WM13</accession>
<name>A0A6A5WM13_9PLEO</name>
<organism evidence="2 3">
    <name type="scientific">Amniculicola lignicola CBS 123094</name>
    <dbReference type="NCBI Taxonomy" id="1392246"/>
    <lineage>
        <taxon>Eukaryota</taxon>
        <taxon>Fungi</taxon>
        <taxon>Dikarya</taxon>
        <taxon>Ascomycota</taxon>
        <taxon>Pezizomycotina</taxon>
        <taxon>Dothideomycetes</taxon>
        <taxon>Pleosporomycetidae</taxon>
        <taxon>Pleosporales</taxon>
        <taxon>Amniculicolaceae</taxon>
        <taxon>Amniculicola</taxon>
    </lineage>
</organism>